<dbReference type="Pfam" id="PF08323">
    <property type="entry name" value="Glyco_transf_5"/>
    <property type="match status" value="1"/>
</dbReference>
<evidence type="ECO:0000256" key="1">
    <source>
        <dbReference type="ARBA" id="ARBA00001478"/>
    </source>
</evidence>
<evidence type="ECO:0000256" key="4">
    <source>
        <dbReference type="ARBA" id="ARBA00022676"/>
    </source>
</evidence>
<dbReference type="HAMAP" id="MF_00484">
    <property type="entry name" value="Glycogen_synth"/>
    <property type="match status" value="1"/>
</dbReference>
<evidence type="ECO:0000256" key="2">
    <source>
        <dbReference type="ARBA" id="ARBA00002764"/>
    </source>
</evidence>
<dbReference type="EMBL" id="JADIML010000157">
    <property type="protein sequence ID" value="MBO8463412.1"/>
    <property type="molecule type" value="Genomic_DNA"/>
</dbReference>
<comment type="catalytic activity">
    <reaction evidence="1 7">
        <text>[(1-&gt;4)-alpha-D-glucosyl](n) + ADP-alpha-D-glucose = [(1-&gt;4)-alpha-D-glucosyl](n+1) + ADP + H(+)</text>
        <dbReference type="Rhea" id="RHEA:18189"/>
        <dbReference type="Rhea" id="RHEA-COMP:9584"/>
        <dbReference type="Rhea" id="RHEA-COMP:9587"/>
        <dbReference type="ChEBI" id="CHEBI:15378"/>
        <dbReference type="ChEBI" id="CHEBI:15444"/>
        <dbReference type="ChEBI" id="CHEBI:57498"/>
        <dbReference type="ChEBI" id="CHEBI:456216"/>
        <dbReference type="EC" id="2.4.1.21"/>
    </reaction>
</comment>
<protein>
    <recommendedName>
        <fullName evidence="7">Glycogen synthase</fullName>
        <ecNumber evidence="7">2.4.1.21</ecNumber>
    </recommendedName>
    <alternativeName>
        <fullName evidence="7">Starch [bacterial glycogen] synthase</fullName>
    </alternativeName>
</protein>
<evidence type="ECO:0000256" key="5">
    <source>
        <dbReference type="ARBA" id="ARBA00022679"/>
    </source>
</evidence>
<evidence type="ECO:0000256" key="7">
    <source>
        <dbReference type="HAMAP-Rule" id="MF_00484"/>
    </source>
</evidence>
<dbReference type="NCBIfam" id="TIGR02095">
    <property type="entry name" value="glgA"/>
    <property type="match status" value="1"/>
</dbReference>
<dbReference type="Gene3D" id="3.40.50.2000">
    <property type="entry name" value="Glycogen Phosphorylase B"/>
    <property type="match status" value="2"/>
</dbReference>
<proteinExistence type="inferred from homology"/>
<dbReference type="SUPFAM" id="SSF53756">
    <property type="entry name" value="UDP-Glycosyltransferase/glycogen phosphorylase"/>
    <property type="match status" value="1"/>
</dbReference>
<reference evidence="10" key="1">
    <citation type="submission" date="2020-10" db="EMBL/GenBank/DDBJ databases">
        <authorList>
            <person name="Gilroy R."/>
        </authorList>
    </citation>
    <scope>NUCLEOTIDE SEQUENCE</scope>
    <source>
        <strain evidence="10">E3-2379</strain>
    </source>
</reference>
<evidence type="ECO:0000313" key="10">
    <source>
        <dbReference type="EMBL" id="MBO8463412.1"/>
    </source>
</evidence>
<dbReference type="PANTHER" id="PTHR45825">
    <property type="entry name" value="GRANULE-BOUND STARCH SYNTHASE 1, CHLOROPLASTIC/AMYLOPLASTIC"/>
    <property type="match status" value="1"/>
</dbReference>
<dbReference type="EC" id="2.4.1.21" evidence="7"/>
<reference evidence="10" key="2">
    <citation type="journal article" date="2021" name="PeerJ">
        <title>Extensive microbial diversity within the chicken gut microbiome revealed by metagenomics and culture.</title>
        <authorList>
            <person name="Gilroy R."/>
            <person name="Ravi A."/>
            <person name="Getino M."/>
            <person name="Pursley I."/>
            <person name="Horton D.L."/>
            <person name="Alikhan N.F."/>
            <person name="Baker D."/>
            <person name="Gharbi K."/>
            <person name="Hall N."/>
            <person name="Watson M."/>
            <person name="Adriaenssens E.M."/>
            <person name="Foster-Nyarko E."/>
            <person name="Jarju S."/>
            <person name="Secka A."/>
            <person name="Antonio M."/>
            <person name="Oren A."/>
            <person name="Chaudhuri R.R."/>
            <person name="La Ragione R."/>
            <person name="Hildebrand F."/>
            <person name="Pallen M.J."/>
        </authorList>
    </citation>
    <scope>NUCLEOTIDE SEQUENCE</scope>
    <source>
        <strain evidence="10">E3-2379</strain>
    </source>
</reference>
<name>A0A9D9N7T0_9FIRM</name>
<comment type="similarity">
    <text evidence="3 7">Belongs to the glycosyltransferase 1 family. Bacterial/plant glycogen synthase subfamily.</text>
</comment>
<dbReference type="InterPro" id="IPR013534">
    <property type="entry name" value="Starch_synth_cat_dom"/>
</dbReference>
<comment type="caution">
    <text evidence="10">The sequence shown here is derived from an EMBL/GenBank/DDBJ whole genome shotgun (WGS) entry which is preliminary data.</text>
</comment>
<dbReference type="Pfam" id="PF00534">
    <property type="entry name" value="Glycos_transf_1"/>
    <property type="match status" value="1"/>
</dbReference>
<comment type="function">
    <text evidence="2 7">Synthesizes alpha-1,4-glucan chains using ADP-glucose.</text>
</comment>
<dbReference type="PANTHER" id="PTHR45825:SF11">
    <property type="entry name" value="ALPHA AMYLASE DOMAIN-CONTAINING PROTEIN"/>
    <property type="match status" value="1"/>
</dbReference>
<evidence type="ECO:0000256" key="6">
    <source>
        <dbReference type="ARBA" id="ARBA00023056"/>
    </source>
</evidence>
<feature type="binding site" evidence="7">
    <location>
        <position position="16"/>
    </location>
    <ligand>
        <name>ADP-alpha-D-glucose</name>
        <dbReference type="ChEBI" id="CHEBI:57498"/>
    </ligand>
</feature>
<accession>A0A9D9N7T0</accession>
<sequence>MRKILFVASECVPFIKTGGLADVVGTLPKSFDKGKFDVRVVLPNYLCIPEKYRKEMIDVTYFSMDVSWRQQYVGIKQLELDGITFYFIDNEYYFGGSVPYGEMYYDIEKFAFFGKAALAILPVIGFSPDIVHCHDWQAALVPAYLHAVFNTNPFYRNMKTIMTIHNLRFQGVCEIPKMIDVSGLPEDIFTSDKMEAYGDANMLKGGLVYADRITTVSETYAREIQMPFYGENLDGLLRARNNVLSGIVNGIDYTEYDPSTDKKIFTTYNKKNFEKKKIENKCALQRELGLPVDSNKFMIGVVSRLTDQKGFDLIDCVMDAICDDNTQFVVLGTGEQRYEDMLRFYEWIKKDRVSASIYYSDERAHKIYAACDAFLMPSAFEPCGLSQLMALRYGTVPIVRETGGLCDTVEAYNEYEGTGTGFRFTNYNAHEMLGCINYAKEVFFTKRNEWNQIVKRAMEVDFSWQKSAHSYERLYGELIIEKDRENGKES</sequence>
<evidence type="ECO:0000259" key="9">
    <source>
        <dbReference type="Pfam" id="PF08323"/>
    </source>
</evidence>
<dbReference type="AlphaFoldDB" id="A0A9D9N7T0"/>
<keyword evidence="4 7" id="KW-0328">Glycosyltransferase</keyword>
<dbReference type="InterPro" id="IPR001296">
    <property type="entry name" value="Glyco_trans_1"/>
</dbReference>
<dbReference type="GO" id="GO:0009011">
    <property type="term" value="F:alpha-1,4-glucan glucosyltransferase (ADP-glucose donor) activity"/>
    <property type="evidence" value="ECO:0007669"/>
    <property type="project" value="UniProtKB-UniRule"/>
</dbReference>
<feature type="domain" description="Starch synthase catalytic" evidence="9">
    <location>
        <begin position="3"/>
        <end position="238"/>
    </location>
</feature>
<keyword evidence="5 7" id="KW-0808">Transferase</keyword>
<organism evidence="10 11">
    <name type="scientific">Candidatus Scybalomonas excrementavium</name>
    <dbReference type="NCBI Taxonomy" id="2840943"/>
    <lineage>
        <taxon>Bacteria</taxon>
        <taxon>Bacillati</taxon>
        <taxon>Bacillota</taxon>
        <taxon>Clostridia</taxon>
        <taxon>Lachnospirales</taxon>
        <taxon>Lachnospiraceae</taxon>
        <taxon>Lachnospiraceae incertae sedis</taxon>
        <taxon>Candidatus Scybalomonas</taxon>
    </lineage>
</organism>
<dbReference type="CDD" id="cd03791">
    <property type="entry name" value="GT5_Glycogen_synthase_DULL1-like"/>
    <property type="match status" value="1"/>
</dbReference>
<evidence type="ECO:0000259" key="8">
    <source>
        <dbReference type="Pfam" id="PF00534"/>
    </source>
</evidence>
<keyword evidence="6 7" id="KW-0320">Glycogen biosynthesis</keyword>
<dbReference type="Proteomes" id="UP000823618">
    <property type="component" value="Unassembled WGS sequence"/>
</dbReference>
<dbReference type="GO" id="GO:0004373">
    <property type="term" value="F:alpha-1,4-glucan glucosyltransferase (UDP-glucose donor) activity"/>
    <property type="evidence" value="ECO:0007669"/>
    <property type="project" value="InterPro"/>
</dbReference>
<evidence type="ECO:0000256" key="3">
    <source>
        <dbReference type="ARBA" id="ARBA00010281"/>
    </source>
</evidence>
<dbReference type="GO" id="GO:0005978">
    <property type="term" value="P:glycogen biosynthetic process"/>
    <property type="evidence" value="ECO:0007669"/>
    <property type="project" value="UniProtKB-UniRule"/>
</dbReference>
<dbReference type="NCBIfam" id="NF001898">
    <property type="entry name" value="PRK00654.1-1"/>
    <property type="match status" value="1"/>
</dbReference>
<gene>
    <name evidence="7 10" type="primary">glgA</name>
    <name evidence="10" type="ORF">IAC13_05715</name>
</gene>
<evidence type="ECO:0000313" key="11">
    <source>
        <dbReference type="Proteomes" id="UP000823618"/>
    </source>
</evidence>
<dbReference type="InterPro" id="IPR011835">
    <property type="entry name" value="GS/SS"/>
</dbReference>
<comment type="pathway">
    <text evidence="7">Glycan biosynthesis; glycogen biosynthesis.</text>
</comment>
<feature type="domain" description="Glycosyl transferase family 1" evidence="8">
    <location>
        <begin position="292"/>
        <end position="438"/>
    </location>
</feature>